<comment type="caution">
    <text evidence="6">The sequence shown here is derived from an EMBL/GenBank/DDBJ whole genome shotgun (WGS) entry which is preliminary data.</text>
</comment>
<keyword evidence="4" id="KW-0862">Zinc</keyword>
<dbReference type="EMBL" id="JAKFHA010000018">
    <property type="protein sequence ID" value="MCF2530693.1"/>
    <property type="molecule type" value="Genomic_DNA"/>
</dbReference>
<evidence type="ECO:0000256" key="4">
    <source>
        <dbReference type="ARBA" id="ARBA00022833"/>
    </source>
</evidence>
<dbReference type="InterPro" id="IPR051013">
    <property type="entry name" value="MBL_superfamily_lactonases"/>
</dbReference>
<protein>
    <submittedName>
        <fullName evidence="6">MBL fold metallo-hydrolase</fullName>
    </submittedName>
</protein>
<gene>
    <name evidence="6" type="ORF">LZ495_26215</name>
</gene>
<dbReference type="SUPFAM" id="SSF56281">
    <property type="entry name" value="Metallo-hydrolase/oxidoreductase"/>
    <property type="match status" value="1"/>
</dbReference>
<accession>A0AA41Q353</accession>
<dbReference type="Proteomes" id="UP001165378">
    <property type="component" value="Unassembled WGS sequence"/>
</dbReference>
<sequence>MGNDRGDRLPFPGLQTTWPDDLAALGYPPAAIDAVVCTHLHFDHVGWHTRLDAGRWVPTFPEARHLVVREEWEHWKAGPEEPWLVPLHDTLDPVAEAGLLDLVPADHVVAPGVRLEPTPGHTPGQVAVVIESVGEWAVITGDVVHHPLQFTVPGMASAADHDAVLAAEARRVFVRRYADTGVLVIGTHFPGPTAGHLVTRGGEVRFVPLEES</sequence>
<dbReference type="Gene3D" id="3.60.15.10">
    <property type="entry name" value="Ribonuclease Z/Hydroxyacylglutathione hydrolase-like"/>
    <property type="match status" value="1"/>
</dbReference>
<dbReference type="GO" id="GO:0016787">
    <property type="term" value="F:hydrolase activity"/>
    <property type="evidence" value="ECO:0007669"/>
    <property type="project" value="UniProtKB-KW"/>
</dbReference>
<evidence type="ECO:0000259" key="5">
    <source>
        <dbReference type="SMART" id="SM00849"/>
    </source>
</evidence>
<feature type="domain" description="Metallo-beta-lactamase" evidence="5">
    <location>
        <begin position="9"/>
        <end position="188"/>
    </location>
</feature>
<dbReference type="PANTHER" id="PTHR42978:SF6">
    <property type="entry name" value="QUORUM-QUENCHING LACTONASE YTNP-RELATED"/>
    <property type="match status" value="1"/>
</dbReference>
<comment type="similarity">
    <text evidence="1">Belongs to the metallo-beta-lactamase superfamily.</text>
</comment>
<evidence type="ECO:0000256" key="2">
    <source>
        <dbReference type="ARBA" id="ARBA00022723"/>
    </source>
</evidence>
<keyword evidence="7" id="KW-1185">Reference proteome</keyword>
<organism evidence="6 7">
    <name type="scientific">Yinghuangia soli</name>
    <dbReference type="NCBI Taxonomy" id="2908204"/>
    <lineage>
        <taxon>Bacteria</taxon>
        <taxon>Bacillati</taxon>
        <taxon>Actinomycetota</taxon>
        <taxon>Actinomycetes</taxon>
        <taxon>Kitasatosporales</taxon>
        <taxon>Streptomycetaceae</taxon>
        <taxon>Yinghuangia</taxon>
    </lineage>
</organism>
<evidence type="ECO:0000256" key="1">
    <source>
        <dbReference type="ARBA" id="ARBA00007749"/>
    </source>
</evidence>
<dbReference type="InterPro" id="IPR036866">
    <property type="entry name" value="RibonucZ/Hydroxyglut_hydro"/>
</dbReference>
<evidence type="ECO:0000313" key="7">
    <source>
        <dbReference type="Proteomes" id="UP001165378"/>
    </source>
</evidence>
<dbReference type="CDD" id="cd16277">
    <property type="entry name" value="metallo-hydrolase-like_MBL-fold"/>
    <property type="match status" value="1"/>
</dbReference>
<dbReference type="InterPro" id="IPR001279">
    <property type="entry name" value="Metallo-B-lactamas"/>
</dbReference>
<keyword evidence="2" id="KW-0479">Metal-binding</keyword>
<reference evidence="6" key="1">
    <citation type="submission" date="2022-01" db="EMBL/GenBank/DDBJ databases">
        <title>Genome-Based Taxonomic Classification of the Phylum Actinobacteria.</title>
        <authorList>
            <person name="Gao Y."/>
        </authorList>
    </citation>
    <scope>NUCLEOTIDE SEQUENCE</scope>
    <source>
        <strain evidence="6">KLBMP 8922</strain>
    </source>
</reference>
<proteinExistence type="inferred from homology"/>
<dbReference type="AlphaFoldDB" id="A0AA41Q353"/>
<evidence type="ECO:0000256" key="3">
    <source>
        <dbReference type="ARBA" id="ARBA00022801"/>
    </source>
</evidence>
<dbReference type="Pfam" id="PF00753">
    <property type="entry name" value="Lactamase_B"/>
    <property type="match status" value="1"/>
</dbReference>
<dbReference type="PANTHER" id="PTHR42978">
    <property type="entry name" value="QUORUM-QUENCHING LACTONASE YTNP-RELATED-RELATED"/>
    <property type="match status" value="1"/>
</dbReference>
<name>A0AA41Q353_9ACTN</name>
<dbReference type="GO" id="GO:0046872">
    <property type="term" value="F:metal ion binding"/>
    <property type="evidence" value="ECO:0007669"/>
    <property type="project" value="UniProtKB-KW"/>
</dbReference>
<dbReference type="RefSeq" id="WP_235055361.1">
    <property type="nucleotide sequence ID" value="NZ_JAKFHA010000018.1"/>
</dbReference>
<dbReference type="SMART" id="SM00849">
    <property type="entry name" value="Lactamase_B"/>
    <property type="match status" value="1"/>
</dbReference>
<keyword evidence="3" id="KW-0378">Hydrolase</keyword>
<evidence type="ECO:0000313" key="6">
    <source>
        <dbReference type="EMBL" id="MCF2530693.1"/>
    </source>
</evidence>